<feature type="region of interest" description="Disordered" evidence="1">
    <location>
        <begin position="78"/>
        <end position="107"/>
    </location>
</feature>
<feature type="compositionally biased region" description="Polar residues" evidence="1">
    <location>
        <begin position="377"/>
        <end position="393"/>
    </location>
</feature>
<feature type="compositionally biased region" description="Polar residues" evidence="1">
    <location>
        <begin position="403"/>
        <end position="422"/>
    </location>
</feature>
<feature type="compositionally biased region" description="Low complexity" evidence="1">
    <location>
        <begin position="252"/>
        <end position="262"/>
    </location>
</feature>
<protein>
    <recommendedName>
        <fullName evidence="4">Zinc finger PHD-type domain-containing protein</fullName>
    </recommendedName>
</protein>
<dbReference type="OrthoDB" id="3642840at2759"/>
<reference evidence="2" key="1">
    <citation type="submission" date="2020-01" db="EMBL/GenBank/DDBJ databases">
        <authorList>
            <consortium name="DOE Joint Genome Institute"/>
            <person name="Haridas S."/>
            <person name="Albert R."/>
            <person name="Binder M."/>
            <person name="Bloem J."/>
            <person name="Labutti K."/>
            <person name="Salamov A."/>
            <person name="Andreopoulos B."/>
            <person name="Baker S.E."/>
            <person name="Barry K."/>
            <person name="Bills G."/>
            <person name="Bluhm B.H."/>
            <person name="Cannon C."/>
            <person name="Castanera R."/>
            <person name="Culley D.E."/>
            <person name="Daum C."/>
            <person name="Ezra D."/>
            <person name="Gonzalez J.B."/>
            <person name="Henrissat B."/>
            <person name="Kuo A."/>
            <person name="Liang C."/>
            <person name="Lipzen A."/>
            <person name="Lutzoni F."/>
            <person name="Magnuson J."/>
            <person name="Mondo S."/>
            <person name="Nolan M."/>
            <person name="Ohm R."/>
            <person name="Pangilinan J."/>
            <person name="Park H.-J."/>
            <person name="Ramirez L."/>
            <person name="Alfaro M."/>
            <person name="Sun H."/>
            <person name="Tritt A."/>
            <person name="Yoshinaga Y."/>
            <person name="Zwiers L.-H."/>
            <person name="Turgeon B.G."/>
            <person name="Goodwin S.B."/>
            <person name="Spatafora J.W."/>
            <person name="Crous P.W."/>
            <person name="Grigoriev I.V."/>
        </authorList>
    </citation>
    <scope>NUCLEOTIDE SEQUENCE</scope>
    <source>
        <strain evidence="2">P77</strain>
    </source>
</reference>
<feature type="compositionally biased region" description="Polar residues" evidence="1">
    <location>
        <begin position="346"/>
        <end position="357"/>
    </location>
</feature>
<sequence length="669" mass="73531">MVNSMLFKWEDSQALKHHCGVYERSLAHPGAKAMFIRGRGHSCIYCRSINEAHYKRHHKIAEQLRAVYDGSGESDWSLIPSDPETSLTPEEAPSSKREKKDAKSLAKAATRSRFVTQDEYHAQEYNTKANRPGLKKFAQASAHPHVDFDAEMNRSLDELRNTKTKGMQGKELESFLALVDDFKRAVVEDIVLDQKDAAEVRMRRAGFLRYTNRTSYTIMEERYTDKDWKTGEKFTACPKDTDAAVAPVEEATPPIPDQQVGQPPEPAPVPQVPDRRHLEVAHRRVNGDDGLDEAIIEPGDAPRLSPQPDPTPNKKPVSLRVLSIKNSGGQITNATPQASGHGGWLTVTNEAEPTTTVGEPHVWGDLTEPCPSEEASAANNADPSSCSRNSTSDAEPEAPAVQAPTTLASNGPESFLASTGEPTNGHPAVAQRRKSKRARGARGTAKGYSVLEKVSEDPVAQSNAAEEIVSSESAIPHPAKEAPSAPLSSPAPVTKPRKHMDWVRFSRTFLSDQLTNPFSPSWSECAHETSCALVSAKSTHENDVVECSFRDCTALYVQRARVTKPGDEKGPPRWYCPSCIQEMQIAARFPHILDEDDRLQKLFEQRFEDMCHLPDEEADRLIPPGLRTRIMDLGGFANLPESIKRDVAEQFRANGGGIGAGGLMVRDGG</sequence>
<feature type="region of interest" description="Disordered" evidence="1">
    <location>
        <begin position="252"/>
        <end position="272"/>
    </location>
</feature>
<evidence type="ECO:0008006" key="4">
    <source>
        <dbReference type="Google" id="ProtNLM"/>
    </source>
</evidence>
<evidence type="ECO:0000256" key="1">
    <source>
        <dbReference type="SAM" id="MobiDB-lite"/>
    </source>
</evidence>
<keyword evidence="3" id="KW-1185">Reference proteome</keyword>
<feature type="compositionally biased region" description="Basic and acidic residues" evidence="1">
    <location>
        <begin position="93"/>
        <end position="104"/>
    </location>
</feature>
<feature type="region of interest" description="Disordered" evidence="1">
    <location>
        <begin position="285"/>
        <end position="316"/>
    </location>
</feature>
<name>A0A6A5K4S7_9PLEO</name>
<proteinExistence type="predicted"/>
<feature type="region of interest" description="Disordered" evidence="1">
    <location>
        <begin position="328"/>
        <end position="495"/>
    </location>
</feature>
<feature type="compositionally biased region" description="Low complexity" evidence="1">
    <location>
        <begin position="481"/>
        <end position="492"/>
    </location>
</feature>
<evidence type="ECO:0000313" key="2">
    <source>
        <dbReference type="EMBL" id="KAF1831096.1"/>
    </source>
</evidence>
<dbReference type="EMBL" id="ML975374">
    <property type="protein sequence ID" value="KAF1831096.1"/>
    <property type="molecule type" value="Genomic_DNA"/>
</dbReference>
<evidence type="ECO:0000313" key="3">
    <source>
        <dbReference type="Proteomes" id="UP000800040"/>
    </source>
</evidence>
<dbReference type="Proteomes" id="UP000800040">
    <property type="component" value="Unassembled WGS sequence"/>
</dbReference>
<organism evidence="2 3">
    <name type="scientific">Decorospora gaudefroyi</name>
    <dbReference type="NCBI Taxonomy" id="184978"/>
    <lineage>
        <taxon>Eukaryota</taxon>
        <taxon>Fungi</taxon>
        <taxon>Dikarya</taxon>
        <taxon>Ascomycota</taxon>
        <taxon>Pezizomycotina</taxon>
        <taxon>Dothideomycetes</taxon>
        <taxon>Pleosporomycetidae</taxon>
        <taxon>Pleosporales</taxon>
        <taxon>Pleosporineae</taxon>
        <taxon>Pleosporaceae</taxon>
        <taxon>Decorospora</taxon>
    </lineage>
</organism>
<gene>
    <name evidence="2" type="ORF">BDW02DRAFT_601128</name>
</gene>
<feature type="compositionally biased region" description="Polar residues" evidence="1">
    <location>
        <begin position="328"/>
        <end position="338"/>
    </location>
</feature>
<accession>A0A6A5K4S7</accession>
<dbReference type="AlphaFoldDB" id="A0A6A5K4S7"/>
<feature type="compositionally biased region" description="Basic residues" evidence="1">
    <location>
        <begin position="431"/>
        <end position="440"/>
    </location>
</feature>